<dbReference type="Proteomes" id="UP000000763">
    <property type="component" value="Chromosome 7"/>
</dbReference>
<accession>Q6YVU9</accession>
<proteinExistence type="predicted"/>
<reference evidence="3" key="2">
    <citation type="journal article" date="2008" name="Nucleic Acids Res.">
        <title>The rice annotation project database (RAP-DB): 2008 update.</title>
        <authorList>
            <consortium name="The rice annotation project (RAP)"/>
        </authorList>
    </citation>
    <scope>GENOME REANNOTATION</scope>
    <source>
        <strain evidence="3">cv. Nipponbare</strain>
    </source>
</reference>
<feature type="compositionally biased region" description="Basic and acidic residues" evidence="1">
    <location>
        <begin position="63"/>
        <end position="77"/>
    </location>
</feature>
<dbReference type="EMBL" id="AP005810">
    <property type="protein sequence ID" value="BAC84498.1"/>
    <property type="molecule type" value="Genomic_DNA"/>
</dbReference>
<feature type="compositionally biased region" description="Low complexity" evidence="1">
    <location>
        <begin position="158"/>
        <end position="173"/>
    </location>
</feature>
<feature type="compositionally biased region" description="Basic residues" evidence="1">
    <location>
        <begin position="174"/>
        <end position="184"/>
    </location>
</feature>
<gene>
    <name evidence="2" type="primary">P0696F12.25</name>
</gene>
<sequence>MRRGAVTRGRRRGSNLSGLGPGKRRKTSAPGVPFRVLARAGSSDTRNNEWRRRTEHGRRRQWHGGEWERKGKGEARGGGRRMTPAGGKRGKEGEKRGLVPLPLREKEEGAGATRQREEELCLRPLAACARSGGGRAMTTAMTAGRCGAERGHERQARQRLTAAATRRSATTARARGKQRAARTA</sequence>
<feature type="compositionally biased region" description="Basic residues" evidence="1">
    <location>
        <begin position="1"/>
        <end position="13"/>
    </location>
</feature>
<evidence type="ECO:0000256" key="1">
    <source>
        <dbReference type="SAM" id="MobiDB-lite"/>
    </source>
</evidence>
<feature type="region of interest" description="Disordered" evidence="1">
    <location>
        <begin position="145"/>
        <end position="184"/>
    </location>
</feature>
<feature type="compositionally biased region" description="Basic and acidic residues" evidence="1">
    <location>
        <begin position="89"/>
        <end position="116"/>
    </location>
</feature>
<feature type="region of interest" description="Disordered" evidence="1">
    <location>
        <begin position="1"/>
        <end position="116"/>
    </location>
</feature>
<protein>
    <submittedName>
        <fullName evidence="2">Uncharacterized protein</fullName>
    </submittedName>
</protein>
<dbReference type="AlphaFoldDB" id="Q6YVU9"/>
<feature type="compositionally biased region" description="Basic residues" evidence="1">
    <location>
        <begin position="53"/>
        <end position="62"/>
    </location>
</feature>
<organism evidence="2 3">
    <name type="scientific">Oryza sativa subsp. japonica</name>
    <name type="common">Rice</name>
    <dbReference type="NCBI Taxonomy" id="39947"/>
    <lineage>
        <taxon>Eukaryota</taxon>
        <taxon>Viridiplantae</taxon>
        <taxon>Streptophyta</taxon>
        <taxon>Embryophyta</taxon>
        <taxon>Tracheophyta</taxon>
        <taxon>Spermatophyta</taxon>
        <taxon>Magnoliopsida</taxon>
        <taxon>Liliopsida</taxon>
        <taxon>Poales</taxon>
        <taxon>Poaceae</taxon>
        <taxon>BOP clade</taxon>
        <taxon>Oryzoideae</taxon>
        <taxon>Oryzeae</taxon>
        <taxon>Oryzinae</taxon>
        <taxon>Oryza</taxon>
        <taxon>Oryza sativa</taxon>
    </lineage>
</organism>
<reference evidence="3" key="1">
    <citation type="journal article" date="2005" name="Nature">
        <title>The map-based sequence of the rice genome.</title>
        <authorList>
            <consortium name="International rice genome sequencing project (IRGSP)"/>
            <person name="Matsumoto T."/>
            <person name="Wu J."/>
            <person name="Kanamori H."/>
            <person name="Katayose Y."/>
            <person name="Fujisawa M."/>
            <person name="Namiki N."/>
            <person name="Mizuno H."/>
            <person name="Yamamoto K."/>
            <person name="Antonio B.A."/>
            <person name="Baba T."/>
            <person name="Sakata K."/>
            <person name="Nagamura Y."/>
            <person name="Aoki H."/>
            <person name="Arikawa K."/>
            <person name="Arita K."/>
            <person name="Bito T."/>
            <person name="Chiden Y."/>
            <person name="Fujitsuka N."/>
            <person name="Fukunaka R."/>
            <person name="Hamada M."/>
            <person name="Harada C."/>
            <person name="Hayashi A."/>
            <person name="Hijishita S."/>
            <person name="Honda M."/>
            <person name="Hosokawa S."/>
            <person name="Ichikawa Y."/>
            <person name="Idonuma A."/>
            <person name="Iijima M."/>
            <person name="Ikeda M."/>
            <person name="Ikeno M."/>
            <person name="Ito K."/>
            <person name="Ito S."/>
            <person name="Ito T."/>
            <person name="Ito Y."/>
            <person name="Ito Y."/>
            <person name="Iwabuchi A."/>
            <person name="Kamiya K."/>
            <person name="Karasawa W."/>
            <person name="Kurita K."/>
            <person name="Katagiri S."/>
            <person name="Kikuta A."/>
            <person name="Kobayashi H."/>
            <person name="Kobayashi N."/>
            <person name="Machita K."/>
            <person name="Maehara T."/>
            <person name="Masukawa M."/>
            <person name="Mizubayashi T."/>
            <person name="Mukai Y."/>
            <person name="Nagasaki H."/>
            <person name="Nagata Y."/>
            <person name="Naito S."/>
            <person name="Nakashima M."/>
            <person name="Nakama Y."/>
            <person name="Nakamichi Y."/>
            <person name="Nakamura M."/>
            <person name="Meguro A."/>
            <person name="Negishi M."/>
            <person name="Ohta I."/>
            <person name="Ohta T."/>
            <person name="Okamoto M."/>
            <person name="Ono N."/>
            <person name="Saji S."/>
            <person name="Sakaguchi M."/>
            <person name="Sakai K."/>
            <person name="Shibata M."/>
            <person name="Shimokawa T."/>
            <person name="Song J."/>
            <person name="Takazaki Y."/>
            <person name="Terasawa K."/>
            <person name="Tsugane M."/>
            <person name="Tsuji K."/>
            <person name="Ueda S."/>
            <person name="Waki K."/>
            <person name="Yamagata H."/>
            <person name="Yamamoto M."/>
            <person name="Yamamoto S."/>
            <person name="Yamane H."/>
            <person name="Yoshiki S."/>
            <person name="Yoshihara R."/>
            <person name="Yukawa K."/>
            <person name="Zhong H."/>
            <person name="Yano M."/>
            <person name="Yuan Q."/>
            <person name="Ouyang S."/>
            <person name="Liu J."/>
            <person name="Jones K.M."/>
            <person name="Gansberger K."/>
            <person name="Moffat K."/>
            <person name="Hill J."/>
            <person name="Bera J."/>
            <person name="Fadrosh D."/>
            <person name="Jin S."/>
            <person name="Johri S."/>
            <person name="Kim M."/>
            <person name="Overton L."/>
            <person name="Reardon M."/>
            <person name="Tsitrin T."/>
            <person name="Vuong H."/>
            <person name="Weaver B."/>
            <person name="Ciecko A."/>
            <person name="Tallon L."/>
            <person name="Jackson J."/>
            <person name="Pai G."/>
            <person name="Aken S.V."/>
            <person name="Utterback T."/>
            <person name="Reidmuller S."/>
            <person name="Feldblyum T."/>
            <person name="Hsiao J."/>
            <person name="Zismann V."/>
            <person name="Iobst S."/>
            <person name="de Vazeille A.R."/>
            <person name="Buell C.R."/>
            <person name="Ying K."/>
            <person name="Li Y."/>
            <person name="Lu T."/>
            <person name="Huang Y."/>
            <person name="Zhao Q."/>
            <person name="Feng Q."/>
            <person name="Zhang L."/>
            <person name="Zhu J."/>
            <person name="Weng Q."/>
            <person name="Mu J."/>
            <person name="Lu Y."/>
            <person name="Fan D."/>
            <person name="Liu Y."/>
            <person name="Guan J."/>
            <person name="Zhang Y."/>
            <person name="Yu S."/>
            <person name="Liu X."/>
            <person name="Zhang Y."/>
            <person name="Hong G."/>
            <person name="Han B."/>
            <person name="Choisne N."/>
            <person name="Demange N."/>
            <person name="Orjeda G."/>
            <person name="Samain S."/>
            <person name="Cattolico L."/>
            <person name="Pelletier E."/>
            <person name="Couloux A."/>
            <person name="Segurens B."/>
            <person name="Wincker P."/>
            <person name="D'Hont A."/>
            <person name="Scarpelli C."/>
            <person name="Weissenbach J."/>
            <person name="Salanoubat M."/>
            <person name="Quetier F."/>
            <person name="Yu Y."/>
            <person name="Kim H.R."/>
            <person name="Rambo T."/>
            <person name="Currie J."/>
            <person name="Collura K."/>
            <person name="Luo M."/>
            <person name="Yang T."/>
            <person name="Ammiraju J.S.S."/>
            <person name="Engler F."/>
            <person name="Soderlund C."/>
            <person name="Wing R.A."/>
            <person name="Palmer L.E."/>
            <person name="de la Bastide M."/>
            <person name="Spiegel L."/>
            <person name="Nascimento L."/>
            <person name="Zutavern T."/>
            <person name="O'Shaughnessy A."/>
            <person name="Dike S."/>
            <person name="Dedhia N."/>
            <person name="Preston R."/>
            <person name="Balija V."/>
            <person name="McCombie W.R."/>
            <person name="Chow T."/>
            <person name="Chen H."/>
            <person name="Chung M."/>
            <person name="Chen C."/>
            <person name="Shaw J."/>
            <person name="Wu H."/>
            <person name="Hsiao K."/>
            <person name="Chao Y."/>
            <person name="Chu M."/>
            <person name="Cheng C."/>
            <person name="Hour A."/>
            <person name="Lee P."/>
            <person name="Lin S."/>
            <person name="Lin Y."/>
            <person name="Liou J."/>
            <person name="Liu S."/>
            <person name="Hsing Y."/>
            <person name="Raghuvanshi S."/>
            <person name="Mohanty A."/>
            <person name="Bharti A.K."/>
            <person name="Gaur A."/>
            <person name="Gupta V."/>
            <person name="Kumar D."/>
            <person name="Ravi V."/>
            <person name="Vij S."/>
            <person name="Kapur A."/>
            <person name="Khurana P."/>
            <person name="Khurana P."/>
            <person name="Khurana J.P."/>
            <person name="Tyagi A.K."/>
            <person name="Gaikwad K."/>
            <person name="Singh A."/>
            <person name="Dalal V."/>
            <person name="Srivastava S."/>
            <person name="Dixit A."/>
            <person name="Pal A.K."/>
            <person name="Ghazi I.A."/>
            <person name="Yadav M."/>
            <person name="Pandit A."/>
            <person name="Bhargava A."/>
            <person name="Sureshbabu K."/>
            <person name="Batra K."/>
            <person name="Sharma T.R."/>
            <person name="Mohapatra T."/>
            <person name="Singh N.K."/>
            <person name="Messing J."/>
            <person name="Nelson A.B."/>
            <person name="Fuks G."/>
            <person name="Kavchok S."/>
            <person name="Keizer G."/>
            <person name="Linton E."/>
            <person name="Llaca V."/>
            <person name="Song R."/>
            <person name="Tanyolac B."/>
            <person name="Young S."/>
            <person name="Ho-Il K."/>
            <person name="Hahn J.H."/>
            <person name="Sangsakoo G."/>
            <person name="Vanavichit A."/>
            <person name="de Mattos Luiz.A.T."/>
            <person name="Zimmer P.D."/>
            <person name="Malone G."/>
            <person name="Dellagostin O."/>
            <person name="de Oliveira A.C."/>
            <person name="Bevan M."/>
            <person name="Bancroft I."/>
            <person name="Minx P."/>
            <person name="Cordum H."/>
            <person name="Wilson R."/>
            <person name="Cheng Z."/>
            <person name="Jin W."/>
            <person name="Jiang J."/>
            <person name="Leong S.A."/>
            <person name="Iwama H."/>
            <person name="Gojobori T."/>
            <person name="Itoh T."/>
            <person name="Niimura Y."/>
            <person name="Fujii Y."/>
            <person name="Habara T."/>
            <person name="Sakai H."/>
            <person name="Sato Y."/>
            <person name="Wilson G."/>
            <person name="Kumar K."/>
            <person name="McCouch S."/>
            <person name="Juretic N."/>
            <person name="Hoen D."/>
            <person name="Wright S."/>
            <person name="Bruskiewich R."/>
            <person name="Bureau T."/>
            <person name="Miyao A."/>
            <person name="Hirochika H."/>
            <person name="Nishikawa T."/>
            <person name="Kadowaki K."/>
            <person name="Sugiura M."/>
            <person name="Burr B."/>
            <person name="Sasaki T."/>
        </authorList>
    </citation>
    <scope>NUCLEOTIDE SEQUENCE [LARGE SCALE GENOMIC DNA]</scope>
    <source>
        <strain evidence="3">cv. Nipponbare</strain>
    </source>
</reference>
<evidence type="ECO:0000313" key="2">
    <source>
        <dbReference type="EMBL" id="BAC84498.1"/>
    </source>
</evidence>
<feature type="compositionally biased region" description="Basic and acidic residues" evidence="1">
    <location>
        <begin position="147"/>
        <end position="156"/>
    </location>
</feature>
<evidence type="ECO:0000313" key="3">
    <source>
        <dbReference type="Proteomes" id="UP000000763"/>
    </source>
</evidence>
<name>Q6YVU9_ORYSJ</name>